<dbReference type="InterPro" id="IPR007053">
    <property type="entry name" value="LRAT_dom"/>
</dbReference>
<organism evidence="6 7">
    <name type="scientific">Toxostoma redivivum</name>
    <name type="common">California thrasher</name>
    <dbReference type="NCBI Taxonomy" id="99882"/>
    <lineage>
        <taxon>Eukaryota</taxon>
        <taxon>Metazoa</taxon>
        <taxon>Chordata</taxon>
        <taxon>Craniata</taxon>
        <taxon>Vertebrata</taxon>
        <taxon>Euteleostomi</taxon>
        <taxon>Archelosauria</taxon>
        <taxon>Archosauria</taxon>
        <taxon>Dinosauria</taxon>
        <taxon>Saurischia</taxon>
        <taxon>Theropoda</taxon>
        <taxon>Coelurosauria</taxon>
        <taxon>Aves</taxon>
        <taxon>Neognathae</taxon>
        <taxon>Neoaves</taxon>
        <taxon>Telluraves</taxon>
        <taxon>Australaves</taxon>
        <taxon>Passeriformes</taxon>
        <taxon>Mimidae</taxon>
        <taxon>Toxostoma</taxon>
    </lineage>
</organism>
<evidence type="ECO:0000313" key="7">
    <source>
        <dbReference type="Proteomes" id="UP000523146"/>
    </source>
</evidence>
<reference evidence="6 7" key="1">
    <citation type="submission" date="2019-09" db="EMBL/GenBank/DDBJ databases">
        <title>Bird 10,000 Genomes (B10K) Project - Family phase.</title>
        <authorList>
            <person name="Zhang G."/>
        </authorList>
    </citation>
    <scope>NUCLEOTIDE SEQUENCE [LARGE SCALE GENOMIC DNA]</scope>
    <source>
        <strain evidence="6">B10K-DU-002-15</strain>
        <tissue evidence="6">Muscle</tissue>
    </source>
</reference>
<feature type="non-terminal residue" evidence="6">
    <location>
        <position position="103"/>
    </location>
</feature>
<dbReference type="Proteomes" id="UP000523146">
    <property type="component" value="Unassembled WGS sequence"/>
</dbReference>
<feature type="non-terminal residue" evidence="6">
    <location>
        <position position="1"/>
    </location>
</feature>
<dbReference type="GO" id="GO:0008970">
    <property type="term" value="F:phospholipase A1 activity"/>
    <property type="evidence" value="ECO:0007669"/>
    <property type="project" value="TreeGrafter"/>
</dbReference>
<name>A0A7K5IK06_TOXRE</name>
<protein>
    <submittedName>
        <fullName evidence="6">HRSL1 enzyme</fullName>
    </submittedName>
</protein>
<dbReference type="InterPro" id="IPR051496">
    <property type="entry name" value="H-rev107_PLA/AT"/>
</dbReference>
<evidence type="ECO:0000313" key="6">
    <source>
        <dbReference type="EMBL" id="NWS81663.1"/>
    </source>
</evidence>
<proteinExistence type="inferred from homology"/>
<dbReference type="PANTHER" id="PTHR13943">
    <property type="entry name" value="HRAS-LIKE SUPPRESSOR - RELATED"/>
    <property type="match status" value="1"/>
</dbReference>
<feature type="domain" description="LRAT" evidence="5">
    <location>
        <begin position="1"/>
        <end position="99"/>
    </location>
</feature>
<keyword evidence="4" id="KW-0443">Lipid metabolism</keyword>
<comment type="similarity">
    <text evidence="1">Belongs to the H-rev107 family.</text>
</comment>
<sequence>ISSLSYIGKQSVKLEKQKTTQTVALFTRTVTMQCLKKVVRRHKWRVNNKSDQCQTPLPVEEIIQCAEAYIGKEMTYCSFGRNCEHFVKKLRYGEGVSDQVSAT</sequence>
<dbReference type="GO" id="GO:0004623">
    <property type="term" value="F:phospholipase A2 activity"/>
    <property type="evidence" value="ECO:0007669"/>
    <property type="project" value="TreeGrafter"/>
</dbReference>
<gene>
    <name evidence="6" type="primary">Hrasls_0</name>
    <name evidence="6" type="ORF">TOXRED_R15578</name>
</gene>
<dbReference type="GO" id="GO:0070292">
    <property type="term" value="P:N-acylphosphatidylethanolamine metabolic process"/>
    <property type="evidence" value="ECO:0007669"/>
    <property type="project" value="TreeGrafter"/>
</dbReference>
<dbReference type="AlphaFoldDB" id="A0A7K5IK06"/>
<keyword evidence="2" id="KW-0808">Transferase</keyword>
<dbReference type="EMBL" id="VXBI01002595">
    <property type="protein sequence ID" value="NWS81663.1"/>
    <property type="molecule type" value="Genomic_DNA"/>
</dbReference>
<evidence type="ECO:0000259" key="5">
    <source>
        <dbReference type="PROSITE" id="PS51934"/>
    </source>
</evidence>
<comment type="caution">
    <text evidence="6">The sequence shown here is derived from an EMBL/GenBank/DDBJ whole genome shotgun (WGS) entry which is preliminary data.</text>
</comment>
<evidence type="ECO:0000256" key="1">
    <source>
        <dbReference type="ARBA" id="ARBA00007824"/>
    </source>
</evidence>
<keyword evidence="3" id="KW-0378">Hydrolase</keyword>
<dbReference type="PANTHER" id="PTHR13943:SF37">
    <property type="entry name" value="PHOSPHOLIPASE A AND ACYLTRANSFERASE 1"/>
    <property type="match status" value="1"/>
</dbReference>
<keyword evidence="7" id="KW-1185">Reference proteome</keyword>
<accession>A0A7K5IK06</accession>
<evidence type="ECO:0000256" key="2">
    <source>
        <dbReference type="ARBA" id="ARBA00022679"/>
    </source>
</evidence>
<dbReference type="GO" id="GO:0016410">
    <property type="term" value="F:N-acyltransferase activity"/>
    <property type="evidence" value="ECO:0007669"/>
    <property type="project" value="TreeGrafter"/>
</dbReference>
<dbReference type="GO" id="GO:0005737">
    <property type="term" value="C:cytoplasm"/>
    <property type="evidence" value="ECO:0007669"/>
    <property type="project" value="TreeGrafter"/>
</dbReference>
<dbReference type="Pfam" id="PF04970">
    <property type="entry name" value="LRAT"/>
    <property type="match status" value="1"/>
</dbReference>
<evidence type="ECO:0000256" key="4">
    <source>
        <dbReference type="ARBA" id="ARBA00023098"/>
    </source>
</evidence>
<dbReference type="Gene3D" id="3.90.1720.10">
    <property type="entry name" value="endopeptidase domain like (from Nostoc punctiforme)"/>
    <property type="match status" value="1"/>
</dbReference>
<evidence type="ECO:0000256" key="3">
    <source>
        <dbReference type="ARBA" id="ARBA00022801"/>
    </source>
</evidence>
<dbReference type="PROSITE" id="PS51934">
    <property type="entry name" value="LRAT"/>
    <property type="match status" value="1"/>
</dbReference>